<sequence>MSGTAHPASASMSVEVPVIDHATDPVHAAEPPADPAALAAGWLPGPDADRMLMTLSTVSPEGVPHARTVMLSDFDGVRFSFHTDASSRKVADLAVNPRVALTILWPGFTRQLVVEGLATRASDTAAARAYARRSPYLRQLAWMNTDEVAGRPLAQREEGWARFAAEHPDPEPPAGWVGFTVAPERWLFWVSHPGAPSRRIEYTRSGAGWSARPLPG</sequence>
<comment type="cofactor">
    <cofactor evidence="1">
        <name>FMN</name>
        <dbReference type="ChEBI" id="CHEBI:58210"/>
    </cofactor>
</comment>
<keyword evidence="7" id="KW-1185">Reference proteome</keyword>
<dbReference type="Pfam" id="PF01243">
    <property type="entry name" value="PNPOx_N"/>
    <property type="match status" value="1"/>
</dbReference>
<gene>
    <name evidence="6" type="ORF">R2Q92_06440</name>
</gene>
<dbReference type="Proteomes" id="UP001291912">
    <property type="component" value="Unassembled WGS sequence"/>
</dbReference>
<evidence type="ECO:0000313" key="7">
    <source>
        <dbReference type="Proteomes" id="UP001291912"/>
    </source>
</evidence>
<dbReference type="InterPro" id="IPR012349">
    <property type="entry name" value="Split_barrel_FMN-bd"/>
</dbReference>
<evidence type="ECO:0000259" key="5">
    <source>
        <dbReference type="Pfam" id="PF01243"/>
    </source>
</evidence>
<proteinExistence type="predicted"/>
<dbReference type="Gene3D" id="2.30.110.10">
    <property type="entry name" value="Electron Transport, Fmn-binding Protein, Chain A"/>
    <property type="match status" value="1"/>
</dbReference>
<evidence type="ECO:0000256" key="3">
    <source>
        <dbReference type="ARBA" id="ARBA00022643"/>
    </source>
</evidence>
<evidence type="ECO:0000256" key="1">
    <source>
        <dbReference type="ARBA" id="ARBA00001917"/>
    </source>
</evidence>
<dbReference type="InterPro" id="IPR000659">
    <property type="entry name" value="Pyridox_Oxase"/>
</dbReference>
<evidence type="ECO:0000256" key="4">
    <source>
        <dbReference type="ARBA" id="ARBA00023002"/>
    </source>
</evidence>
<dbReference type="PANTHER" id="PTHR10851">
    <property type="entry name" value="PYRIDOXINE-5-PHOSPHATE OXIDASE"/>
    <property type="match status" value="1"/>
</dbReference>
<keyword evidence="2" id="KW-0285">Flavoprotein</keyword>
<keyword evidence="3" id="KW-0288">FMN</keyword>
<reference evidence="6 7" key="1">
    <citation type="submission" date="2023-10" db="EMBL/GenBank/DDBJ databases">
        <title>Microbacterium xanthum sp. nov., isolated from seaweed.</title>
        <authorList>
            <person name="Lee S.D."/>
        </authorList>
    </citation>
    <scope>NUCLEOTIDE SEQUENCE [LARGE SCALE GENOMIC DNA]</scope>
    <source>
        <strain evidence="6 7">KCTC 19124</strain>
    </source>
</reference>
<organism evidence="6 7">
    <name type="scientific">Microbacterium aquimaris</name>
    <dbReference type="NCBI Taxonomy" id="459816"/>
    <lineage>
        <taxon>Bacteria</taxon>
        <taxon>Bacillati</taxon>
        <taxon>Actinomycetota</taxon>
        <taxon>Actinomycetes</taxon>
        <taxon>Micrococcales</taxon>
        <taxon>Microbacteriaceae</taxon>
        <taxon>Microbacterium</taxon>
    </lineage>
</organism>
<dbReference type="SUPFAM" id="SSF50475">
    <property type="entry name" value="FMN-binding split barrel"/>
    <property type="match status" value="1"/>
</dbReference>
<dbReference type="InterPro" id="IPR011576">
    <property type="entry name" value="Pyridox_Oxase_N"/>
</dbReference>
<evidence type="ECO:0000313" key="6">
    <source>
        <dbReference type="EMBL" id="MDZ8161472.1"/>
    </source>
</evidence>
<name>A0ABU5N698_9MICO</name>
<keyword evidence="4" id="KW-0560">Oxidoreductase</keyword>
<protein>
    <submittedName>
        <fullName evidence="6">Pyridoxamine 5'-phosphate oxidase family protein</fullName>
    </submittedName>
</protein>
<dbReference type="RefSeq" id="WP_241747792.1">
    <property type="nucleotide sequence ID" value="NZ_BAAAPT010000001.1"/>
</dbReference>
<feature type="domain" description="Pyridoxamine 5'-phosphate oxidase N-terminal" evidence="5">
    <location>
        <begin position="52"/>
        <end position="143"/>
    </location>
</feature>
<comment type="caution">
    <text evidence="6">The sequence shown here is derived from an EMBL/GenBank/DDBJ whole genome shotgun (WGS) entry which is preliminary data.</text>
</comment>
<dbReference type="PANTHER" id="PTHR10851:SF0">
    <property type="entry name" value="PYRIDOXINE-5'-PHOSPHATE OXIDASE"/>
    <property type="match status" value="1"/>
</dbReference>
<evidence type="ECO:0000256" key="2">
    <source>
        <dbReference type="ARBA" id="ARBA00022630"/>
    </source>
</evidence>
<accession>A0ABU5N698</accession>
<dbReference type="EMBL" id="JAWJYN010000001">
    <property type="protein sequence ID" value="MDZ8161472.1"/>
    <property type="molecule type" value="Genomic_DNA"/>
</dbReference>